<comment type="similarity">
    <text evidence="5">Belongs to the SAT4 family.</text>
</comment>
<feature type="compositionally biased region" description="Polar residues" evidence="6">
    <location>
        <begin position="276"/>
        <end position="292"/>
    </location>
</feature>
<evidence type="ECO:0000313" key="10">
    <source>
        <dbReference type="Proteomes" id="UP000045706"/>
    </source>
</evidence>
<evidence type="ECO:0000256" key="1">
    <source>
        <dbReference type="ARBA" id="ARBA00004141"/>
    </source>
</evidence>
<evidence type="ECO:0000256" key="6">
    <source>
        <dbReference type="SAM" id="MobiDB-lite"/>
    </source>
</evidence>
<dbReference type="AlphaFoldDB" id="A0A0G4NK31"/>
<dbReference type="PANTHER" id="PTHR33048">
    <property type="entry name" value="PTH11-LIKE INTEGRAL MEMBRANE PROTEIN (AFU_ORTHOLOGUE AFUA_5G11245)"/>
    <property type="match status" value="1"/>
</dbReference>
<feature type="transmembrane region" description="Helical" evidence="7">
    <location>
        <begin position="171"/>
        <end position="189"/>
    </location>
</feature>
<proteinExistence type="inferred from homology"/>
<evidence type="ECO:0000259" key="8">
    <source>
        <dbReference type="Pfam" id="PF20684"/>
    </source>
</evidence>
<protein>
    <recommendedName>
        <fullName evidence="8">Rhodopsin domain-containing protein</fullName>
    </recommendedName>
</protein>
<feature type="transmembrane region" description="Helical" evidence="7">
    <location>
        <begin position="6"/>
        <end position="26"/>
    </location>
</feature>
<dbReference type="InterPro" id="IPR052337">
    <property type="entry name" value="SAT4-like"/>
</dbReference>
<evidence type="ECO:0000256" key="4">
    <source>
        <dbReference type="ARBA" id="ARBA00023136"/>
    </source>
</evidence>
<dbReference type="EMBL" id="CVQI01036050">
    <property type="protein sequence ID" value="CRK46803.1"/>
    <property type="molecule type" value="Genomic_DNA"/>
</dbReference>
<dbReference type="PANTHER" id="PTHR33048:SF42">
    <property type="entry name" value="INTEGRAL MEMBRANE PROTEIN"/>
    <property type="match status" value="1"/>
</dbReference>
<evidence type="ECO:0000256" key="3">
    <source>
        <dbReference type="ARBA" id="ARBA00022989"/>
    </source>
</evidence>
<evidence type="ECO:0000256" key="7">
    <source>
        <dbReference type="SAM" id="Phobius"/>
    </source>
</evidence>
<dbReference type="Proteomes" id="UP000045706">
    <property type="component" value="Unassembled WGS sequence"/>
</dbReference>
<dbReference type="GO" id="GO:0016020">
    <property type="term" value="C:membrane"/>
    <property type="evidence" value="ECO:0007669"/>
    <property type="project" value="UniProtKB-SubCell"/>
</dbReference>
<evidence type="ECO:0000256" key="5">
    <source>
        <dbReference type="ARBA" id="ARBA00038359"/>
    </source>
</evidence>
<keyword evidence="3 7" id="KW-1133">Transmembrane helix</keyword>
<feature type="transmembrane region" description="Helical" evidence="7">
    <location>
        <begin position="119"/>
        <end position="139"/>
    </location>
</feature>
<reference evidence="10" key="1">
    <citation type="submission" date="2015-05" db="EMBL/GenBank/DDBJ databases">
        <authorList>
            <person name="Fogelqvist Johan"/>
        </authorList>
    </citation>
    <scope>NUCLEOTIDE SEQUENCE [LARGE SCALE GENOMIC DNA]</scope>
</reference>
<comment type="subcellular location">
    <subcellularLocation>
        <location evidence="1">Membrane</location>
        <topology evidence="1">Multi-pass membrane protein</topology>
    </subcellularLocation>
</comment>
<feature type="transmembrane region" description="Helical" evidence="7">
    <location>
        <begin position="201"/>
        <end position="219"/>
    </location>
</feature>
<keyword evidence="2 7" id="KW-0812">Transmembrane</keyword>
<name>A0A0G4NK31_VERLO</name>
<organism evidence="9 10">
    <name type="scientific">Verticillium longisporum</name>
    <name type="common">Verticillium dahliae var. longisporum</name>
    <dbReference type="NCBI Taxonomy" id="100787"/>
    <lineage>
        <taxon>Eukaryota</taxon>
        <taxon>Fungi</taxon>
        <taxon>Dikarya</taxon>
        <taxon>Ascomycota</taxon>
        <taxon>Pezizomycotina</taxon>
        <taxon>Sordariomycetes</taxon>
        <taxon>Hypocreomycetidae</taxon>
        <taxon>Glomerellales</taxon>
        <taxon>Plectosphaerellaceae</taxon>
        <taxon>Verticillium</taxon>
    </lineage>
</organism>
<evidence type="ECO:0000313" key="9">
    <source>
        <dbReference type="EMBL" id="CRK46803.1"/>
    </source>
</evidence>
<evidence type="ECO:0000256" key="2">
    <source>
        <dbReference type="ARBA" id="ARBA00022692"/>
    </source>
</evidence>
<dbReference type="InterPro" id="IPR049326">
    <property type="entry name" value="Rhodopsin_dom_fungi"/>
</dbReference>
<feature type="transmembrane region" description="Helical" evidence="7">
    <location>
        <begin position="79"/>
        <end position="99"/>
    </location>
</feature>
<gene>
    <name evidence="9" type="ORF">BN1723_007263</name>
</gene>
<sequence>MEDDRRTRLLAACWSLAAAAVILLSLRLYCKVWRGRGLWWDDHLLIASWISLAISCSVLSYICSIGFGTRRATISDENLKIISLSTIMVAAFGIMATTFSKTSFAITLYRISTNQWMKYLLIFIIVTINVSMNLVWIFGLVKCTPFAKVIDGSHPGKCWDRQKLLKFQLYAAYYSAILDFMLALLPWQIIMGMSMRRRERLGVAVAMSLGAIAGITAIVKAVLVVNMTSTDFTYDRVDLTIWTLVEPAASIMAVSIPVLRMLYHELKTSHARSKYNRSNPYAGQTGAGATSSDAKRATLQPHSKYGQNSVVIMSNIAWEESQEALRDPEASARSPNLSGVLKTEEVRVEHERLSTVGDEDSIELKPYAVSATAMKEEGGGNHICRVFVFEASNGVVLTLQMDSLRLRALLTHLLLAALADVRAAVLEVMVKVPRYAGIRWVCHELGTALGPSMD</sequence>
<feature type="domain" description="Rhodopsin" evidence="8">
    <location>
        <begin position="26"/>
        <end position="264"/>
    </location>
</feature>
<accession>A0A0G4NK31</accession>
<dbReference type="Pfam" id="PF20684">
    <property type="entry name" value="Fung_rhodopsin"/>
    <property type="match status" value="1"/>
</dbReference>
<keyword evidence="4 7" id="KW-0472">Membrane</keyword>
<feature type="transmembrane region" description="Helical" evidence="7">
    <location>
        <begin position="46"/>
        <end position="67"/>
    </location>
</feature>
<feature type="region of interest" description="Disordered" evidence="6">
    <location>
        <begin position="274"/>
        <end position="300"/>
    </location>
</feature>